<protein>
    <submittedName>
        <fullName evidence="2">Uncharacterized protein</fullName>
    </submittedName>
</protein>
<name>D8TUU1_VOLCA</name>
<dbReference type="EMBL" id="GL378338">
    <property type="protein sequence ID" value="EFJ48769.1"/>
    <property type="molecule type" value="Genomic_DNA"/>
</dbReference>
<proteinExistence type="predicted"/>
<dbReference type="RefSeq" id="XP_002950101.1">
    <property type="nucleotide sequence ID" value="XM_002950055.1"/>
</dbReference>
<evidence type="ECO:0000313" key="2">
    <source>
        <dbReference type="EMBL" id="EFJ48769.1"/>
    </source>
</evidence>
<dbReference type="KEGG" id="vcn:VOLCADRAFT_90595"/>
<dbReference type="OrthoDB" id="8065238at2759"/>
<sequence>MGEMAASESCTAALPELWLLQRQQDAARHTAACADPEVRAQQLLHDTVQRAAARANPEVRAQQQVRVQEQLRNTAQHAAARADPEVRVQQQLHDAAQHAAAHADPEVRAQQQLRDAAQHAAARADPEFTDLHQDEAIDLPDFLLALPEGCVQDLPGGQLPPDRQVPYTVQLQCASTMAVALRRRMPSRVCAVCSEVCSEDQSAVLPWMEIPNVDILRADTMCTDAVQHWGHTLVWRWMARTAQGDAPPPPDPVLPARYRVSRAEWAGAVDDDGGSASGAGRLVDDAAEGALDLDGDAQETGDSESAAAEQQPSEQLPPDQQPRPPRVLPRVCLDNPASVEVPYCMRLEPDLPNRTMLVSNGAAERIFICNICHKALSACAYLSYLCRPRSY</sequence>
<evidence type="ECO:0000313" key="3">
    <source>
        <dbReference type="Proteomes" id="UP000001058"/>
    </source>
</evidence>
<reference evidence="2 3" key="1">
    <citation type="journal article" date="2010" name="Science">
        <title>Genomic analysis of organismal complexity in the multicellular green alga Volvox carteri.</title>
        <authorList>
            <person name="Prochnik S.E."/>
            <person name="Umen J."/>
            <person name="Nedelcu A.M."/>
            <person name="Hallmann A."/>
            <person name="Miller S.M."/>
            <person name="Nishii I."/>
            <person name="Ferris P."/>
            <person name="Kuo A."/>
            <person name="Mitros T."/>
            <person name="Fritz-Laylin L.K."/>
            <person name="Hellsten U."/>
            <person name="Chapman J."/>
            <person name="Simakov O."/>
            <person name="Rensing S.A."/>
            <person name="Terry A."/>
            <person name="Pangilinan J."/>
            <person name="Kapitonov V."/>
            <person name="Jurka J."/>
            <person name="Salamov A."/>
            <person name="Shapiro H."/>
            <person name="Schmutz J."/>
            <person name="Grimwood J."/>
            <person name="Lindquist E."/>
            <person name="Lucas S."/>
            <person name="Grigoriev I.V."/>
            <person name="Schmitt R."/>
            <person name="Kirk D."/>
            <person name="Rokhsar D.S."/>
        </authorList>
    </citation>
    <scope>NUCLEOTIDE SEQUENCE [LARGE SCALE GENOMIC DNA]</scope>
    <source>
        <strain evidence="3">f. Nagariensis / Eve</strain>
    </source>
</reference>
<feature type="region of interest" description="Disordered" evidence="1">
    <location>
        <begin position="293"/>
        <end position="330"/>
    </location>
</feature>
<keyword evidence="3" id="KW-1185">Reference proteome</keyword>
<feature type="compositionally biased region" description="Acidic residues" evidence="1">
    <location>
        <begin position="293"/>
        <end position="302"/>
    </location>
</feature>
<organism evidence="3">
    <name type="scientific">Volvox carteri f. nagariensis</name>
    <dbReference type="NCBI Taxonomy" id="3068"/>
    <lineage>
        <taxon>Eukaryota</taxon>
        <taxon>Viridiplantae</taxon>
        <taxon>Chlorophyta</taxon>
        <taxon>core chlorophytes</taxon>
        <taxon>Chlorophyceae</taxon>
        <taxon>CS clade</taxon>
        <taxon>Chlamydomonadales</taxon>
        <taxon>Volvocaceae</taxon>
        <taxon>Volvox</taxon>
    </lineage>
</organism>
<gene>
    <name evidence="2" type="ORF">VOLCADRAFT_90595</name>
</gene>
<evidence type="ECO:0000256" key="1">
    <source>
        <dbReference type="SAM" id="MobiDB-lite"/>
    </source>
</evidence>
<dbReference type="GeneID" id="9619683"/>
<dbReference type="AlphaFoldDB" id="D8TUU1"/>
<dbReference type="InParanoid" id="D8TUU1"/>
<dbReference type="eggNOG" id="ENOG502SF30">
    <property type="taxonomic scope" value="Eukaryota"/>
</dbReference>
<accession>D8TUU1</accession>
<dbReference type="Proteomes" id="UP000001058">
    <property type="component" value="Unassembled WGS sequence"/>
</dbReference>